<feature type="transmembrane region" description="Helical" evidence="6">
    <location>
        <begin position="221"/>
        <end position="239"/>
    </location>
</feature>
<dbReference type="InterPro" id="IPR007603">
    <property type="entry name" value="Choline_transptr-like"/>
</dbReference>
<keyword evidence="5 6" id="KW-0472">Membrane</keyword>
<keyword evidence="4 6" id="KW-1133">Transmembrane helix</keyword>
<comment type="function">
    <text evidence="6">Choline transporter.</text>
</comment>
<protein>
    <recommendedName>
        <fullName evidence="6">Choline transporter-like protein</fullName>
    </recommendedName>
</protein>
<feature type="transmembrane region" description="Helical" evidence="6">
    <location>
        <begin position="364"/>
        <end position="389"/>
    </location>
</feature>
<evidence type="ECO:0000256" key="6">
    <source>
        <dbReference type="RuleBase" id="RU368066"/>
    </source>
</evidence>
<dbReference type="GO" id="GO:0005886">
    <property type="term" value="C:plasma membrane"/>
    <property type="evidence" value="ECO:0007669"/>
    <property type="project" value="UniProtKB-SubCell"/>
</dbReference>
<dbReference type="RefSeq" id="XP_009835242.1">
    <property type="nucleotide sequence ID" value="XM_009836940.1"/>
</dbReference>
<dbReference type="PANTHER" id="PTHR12385:SF4">
    <property type="entry name" value="PROTEIN PNS1"/>
    <property type="match status" value="1"/>
</dbReference>
<organism evidence="7">
    <name type="scientific">Aphanomyces astaci</name>
    <name type="common">Crayfish plague agent</name>
    <dbReference type="NCBI Taxonomy" id="112090"/>
    <lineage>
        <taxon>Eukaryota</taxon>
        <taxon>Sar</taxon>
        <taxon>Stramenopiles</taxon>
        <taxon>Oomycota</taxon>
        <taxon>Saprolegniomycetes</taxon>
        <taxon>Saprolegniales</taxon>
        <taxon>Verrucalvaceae</taxon>
        <taxon>Aphanomyces</taxon>
    </lineage>
</organism>
<feature type="transmembrane region" description="Helical" evidence="6">
    <location>
        <begin position="110"/>
        <end position="129"/>
    </location>
</feature>
<feature type="transmembrane region" description="Helical" evidence="6">
    <location>
        <begin position="81"/>
        <end position="103"/>
    </location>
</feature>
<comment type="subcellular location">
    <subcellularLocation>
        <location evidence="6">Cell membrane</location>
        <topology evidence="6">Multi-pass membrane protein</topology>
    </subcellularLocation>
    <subcellularLocation>
        <location evidence="1">Membrane</location>
        <topology evidence="1">Multi-pass membrane protein</topology>
    </subcellularLocation>
</comment>
<dbReference type="STRING" id="112090.W4G8C7"/>
<dbReference type="PANTHER" id="PTHR12385">
    <property type="entry name" value="CHOLINE TRANSPORTER-LIKE (SLC FAMILY 44)"/>
    <property type="match status" value="1"/>
</dbReference>
<evidence type="ECO:0000256" key="3">
    <source>
        <dbReference type="ARBA" id="ARBA00022692"/>
    </source>
</evidence>
<name>W4G8C7_APHAT</name>
<dbReference type="EMBL" id="KI913141">
    <property type="protein sequence ID" value="ETV75193.1"/>
    <property type="molecule type" value="Genomic_DNA"/>
</dbReference>
<reference evidence="7" key="1">
    <citation type="submission" date="2013-12" db="EMBL/GenBank/DDBJ databases">
        <title>The Genome Sequence of Aphanomyces astaci APO3.</title>
        <authorList>
            <consortium name="The Broad Institute Genomics Platform"/>
            <person name="Russ C."/>
            <person name="Tyler B."/>
            <person name="van West P."/>
            <person name="Dieguez-Uribeondo J."/>
            <person name="Young S.K."/>
            <person name="Zeng Q."/>
            <person name="Gargeya S."/>
            <person name="Fitzgerald M."/>
            <person name="Abouelleil A."/>
            <person name="Alvarado L."/>
            <person name="Chapman S.B."/>
            <person name="Gainer-Dewar J."/>
            <person name="Goldberg J."/>
            <person name="Griggs A."/>
            <person name="Gujja S."/>
            <person name="Hansen M."/>
            <person name="Howarth C."/>
            <person name="Imamovic A."/>
            <person name="Ireland A."/>
            <person name="Larimer J."/>
            <person name="McCowan C."/>
            <person name="Murphy C."/>
            <person name="Pearson M."/>
            <person name="Poon T.W."/>
            <person name="Priest M."/>
            <person name="Roberts A."/>
            <person name="Saif S."/>
            <person name="Shea T."/>
            <person name="Sykes S."/>
            <person name="Wortman J."/>
            <person name="Nusbaum C."/>
            <person name="Birren B."/>
        </authorList>
    </citation>
    <scope>NUCLEOTIDE SEQUENCE [LARGE SCALE GENOMIC DNA]</scope>
    <source>
        <strain evidence="7">APO3</strain>
    </source>
</reference>
<dbReference type="OrthoDB" id="44736at2759"/>
<feature type="transmembrane region" description="Helical" evidence="6">
    <location>
        <begin position="34"/>
        <end position="53"/>
    </location>
</feature>
<feature type="transmembrane region" description="Helical" evidence="6">
    <location>
        <begin position="184"/>
        <end position="209"/>
    </location>
</feature>
<evidence type="ECO:0000256" key="4">
    <source>
        <dbReference type="ARBA" id="ARBA00022989"/>
    </source>
</evidence>
<evidence type="ECO:0000256" key="2">
    <source>
        <dbReference type="ARBA" id="ARBA00007168"/>
    </source>
</evidence>
<evidence type="ECO:0000313" key="7">
    <source>
        <dbReference type="EMBL" id="ETV75193.1"/>
    </source>
</evidence>
<dbReference type="VEuPathDB" id="FungiDB:H257_10405"/>
<gene>
    <name evidence="7" type="ORF">H257_10405</name>
</gene>
<dbReference type="Pfam" id="PF04515">
    <property type="entry name" value="Choline_transpo"/>
    <property type="match status" value="1"/>
</dbReference>
<dbReference type="GeneID" id="20812401"/>
<feature type="transmembrane region" description="Helical" evidence="6">
    <location>
        <begin position="135"/>
        <end position="156"/>
    </location>
</feature>
<dbReference type="GO" id="GO:0022857">
    <property type="term" value="F:transmembrane transporter activity"/>
    <property type="evidence" value="ECO:0007669"/>
    <property type="project" value="UniProtKB-UniRule"/>
</dbReference>
<evidence type="ECO:0000256" key="5">
    <source>
        <dbReference type="ARBA" id="ARBA00023136"/>
    </source>
</evidence>
<evidence type="ECO:0000256" key="1">
    <source>
        <dbReference type="ARBA" id="ARBA00004141"/>
    </source>
</evidence>
<accession>W4G8C7</accession>
<dbReference type="AlphaFoldDB" id="W4G8C7"/>
<proteinExistence type="inferred from homology"/>
<sequence>MDAYKAMDHASTVEEPFLPGSNHVSFESKDRVPAALFLANVVSVTYMAVAWGAPNLSKFDFTPHKGPVHDIDPARSQGMSFFLVSLAMGIVGAVLSAVWLQALQLYASRIISVTLQASAGALAVASIAGFAEAGIAGRAIGFANLFLAAMVAMYYFNVRHRIPFAAANLTVAAKVLQRFPQVVLVAYAAIAAQVAWMLLWTVAVVGVWATSDLLSSSSSTLNMYLFLMLLSLCWGLHVLRNIVHCTTAGTIGEWWFSIDTHHAVRRSARRAVTSAFGSICLGSLLVAALWALRLLLLTTKRRKGGGANACLECIAGALDTHLRAFNKFAYCQVALYGKDFRTAGADTLQLFREKGYTGIVQESLVSMVLCMGSLVVGATTGVVGVGYLYATMACSDAEGAALSPQECETFNVVIMAFVACSSMGYAMCSVMCSTLDSIVATIFVCFAEDPVALHIANSEEYVQLVDAWRQFHPELLTHSTFSTSVMYA</sequence>
<keyword evidence="3 6" id="KW-0812">Transmembrane</keyword>
<feature type="transmembrane region" description="Helical" evidence="6">
    <location>
        <begin position="271"/>
        <end position="292"/>
    </location>
</feature>
<comment type="similarity">
    <text evidence="2 6">Belongs to the CTL (choline transporter-like) family.</text>
</comment>